<name>A0AAV4CRR5_9GAST</name>
<gene>
    <name evidence="2" type="ORF">PoB_006110800</name>
</gene>
<dbReference type="AlphaFoldDB" id="A0AAV4CRR5"/>
<sequence>MCKDKDDAHVKIGDSHGEKESFQYDRWKSWRSPCYFEKPHYRLRSTEDADKMSEAFDYLTLDEFCRIMKFVGFYYDKEVLEKSRAVTGNAKQQYIDWQGGKRQKKKIAKKKDTTREGQEGKGAITQIQGNCPNKEQHPAKHLKL</sequence>
<feature type="region of interest" description="Disordered" evidence="1">
    <location>
        <begin position="100"/>
        <end position="144"/>
    </location>
</feature>
<accession>A0AAV4CRR5</accession>
<evidence type="ECO:0000256" key="1">
    <source>
        <dbReference type="SAM" id="MobiDB-lite"/>
    </source>
</evidence>
<proteinExistence type="predicted"/>
<comment type="caution">
    <text evidence="2">The sequence shown here is derived from an EMBL/GenBank/DDBJ whole genome shotgun (WGS) entry which is preliminary data.</text>
</comment>
<organism evidence="2 3">
    <name type="scientific">Plakobranchus ocellatus</name>
    <dbReference type="NCBI Taxonomy" id="259542"/>
    <lineage>
        <taxon>Eukaryota</taxon>
        <taxon>Metazoa</taxon>
        <taxon>Spiralia</taxon>
        <taxon>Lophotrochozoa</taxon>
        <taxon>Mollusca</taxon>
        <taxon>Gastropoda</taxon>
        <taxon>Heterobranchia</taxon>
        <taxon>Euthyneura</taxon>
        <taxon>Panpulmonata</taxon>
        <taxon>Sacoglossa</taxon>
        <taxon>Placobranchoidea</taxon>
        <taxon>Plakobranchidae</taxon>
        <taxon>Plakobranchus</taxon>
    </lineage>
</organism>
<evidence type="ECO:0000313" key="2">
    <source>
        <dbReference type="EMBL" id="GFO34603.1"/>
    </source>
</evidence>
<feature type="compositionally biased region" description="Basic and acidic residues" evidence="1">
    <location>
        <begin position="110"/>
        <end position="119"/>
    </location>
</feature>
<protein>
    <submittedName>
        <fullName evidence="2">Uncharacterized protein</fullName>
    </submittedName>
</protein>
<keyword evidence="3" id="KW-1185">Reference proteome</keyword>
<dbReference type="Proteomes" id="UP000735302">
    <property type="component" value="Unassembled WGS sequence"/>
</dbReference>
<evidence type="ECO:0000313" key="3">
    <source>
        <dbReference type="Proteomes" id="UP000735302"/>
    </source>
</evidence>
<dbReference type="EMBL" id="BLXT01006926">
    <property type="protein sequence ID" value="GFO34603.1"/>
    <property type="molecule type" value="Genomic_DNA"/>
</dbReference>
<reference evidence="2 3" key="1">
    <citation type="journal article" date="2021" name="Elife">
        <title>Chloroplast acquisition without the gene transfer in kleptoplastic sea slugs, Plakobranchus ocellatus.</title>
        <authorList>
            <person name="Maeda T."/>
            <person name="Takahashi S."/>
            <person name="Yoshida T."/>
            <person name="Shimamura S."/>
            <person name="Takaki Y."/>
            <person name="Nagai Y."/>
            <person name="Toyoda A."/>
            <person name="Suzuki Y."/>
            <person name="Arimoto A."/>
            <person name="Ishii H."/>
            <person name="Satoh N."/>
            <person name="Nishiyama T."/>
            <person name="Hasebe M."/>
            <person name="Maruyama T."/>
            <person name="Minagawa J."/>
            <person name="Obokata J."/>
            <person name="Shigenobu S."/>
        </authorList>
    </citation>
    <scope>NUCLEOTIDE SEQUENCE [LARGE SCALE GENOMIC DNA]</scope>
</reference>